<dbReference type="EMBL" id="BAAAYK010000038">
    <property type="protein sequence ID" value="GAA3360526.1"/>
    <property type="molecule type" value="Genomic_DNA"/>
</dbReference>
<evidence type="ECO:0000313" key="1">
    <source>
        <dbReference type="EMBL" id="GAA3360526.1"/>
    </source>
</evidence>
<dbReference type="PANTHER" id="PTHR36221">
    <property type="entry name" value="DUF742 DOMAIN-CONTAINING PROTEIN"/>
    <property type="match status" value="1"/>
</dbReference>
<dbReference type="Pfam" id="PF05331">
    <property type="entry name" value="DUF742"/>
    <property type="match status" value="1"/>
</dbReference>
<gene>
    <name evidence="1" type="ORF">GCM10020366_40870</name>
</gene>
<accession>A0ABP6RUB9</accession>
<dbReference type="InterPro" id="IPR007995">
    <property type="entry name" value="DUF742"/>
</dbReference>
<organism evidence="1 2">
    <name type="scientific">Saccharopolyspora gregorii</name>
    <dbReference type="NCBI Taxonomy" id="33914"/>
    <lineage>
        <taxon>Bacteria</taxon>
        <taxon>Bacillati</taxon>
        <taxon>Actinomycetota</taxon>
        <taxon>Actinomycetes</taxon>
        <taxon>Pseudonocardiales</taxon>
        <taxon>Pseudonocardiaceae</taxon>
        <taxon>Saccharopolyspora</taxon>
    </lineage>
</organism>
<reference evidence="2" key="1">
    <citation type="journal article" date="2019" name="Int. J. Syst. Evol. Microbiol.">
        <title>The Global Catalogue of Microorganisms (GCM) 10K type strain sequencing project: providing services to taxonomists for standard genome sequencing and annotation.</title>
        <authorList>
            <consortium name="The Broad Institute Genomics Platform"/>
            <consortium name="The Broad Institute Genome Sequencing Center for Infectious Disease"/>
            <person name="Wu L."/>
            <person name="Ma J."/>
        </authorList>
    </citation>
    <scope>NUCLEOTIDE SEQUENCE [LARGE SCALE GENOMIC DNA]</scope>
    <source>
        <strain evidence="2">JCM 9687</strain>
    </source>
</reference>
<sequence length="122" mass="12925">MTPGPHRRESELVRSYVLTRGRARAEQPVEPAALVRAAATGGVPELDPDRRRIVQVAQGGALAVAEIAAHTELPLTVALVVVSDLIDEGYLTPASANRPASVPSTDLLQEVLDGLRRLDTSA</sequence>
<evidence type="ECO:0000313" key="2">
    <source>
        <dbReference type="Proteomes" id="UP001500483"/>
    </source>
</evidence>
<comment type="caution">
    <text evidence="1">The sequence shown here is derived from an EMBL/GenBank/DDBJ whole genome shotgun (WGS) entry which is preliminary data.</text>
</comment>
<dbReference type="PANTHER" id="PTHR36221:SF1">
    <property type="entry name" value="DUF742 DOMAIN-CONTAINING PROTEIN"/>
    <property type="match status" value="1"/>
</dbReference>
<name>A0ABP6RUB9_9PSEU</name>
<dbReference type="RefSeq" id="WP_224961201.1">
    <property type="nucleotide sequence ID" value="NZ_BAAAYK010000038.1"/>
</dbReference>
<protein>
    <submittedName>
        <fullName evidence="1">DUF742 domain-containing protein</fullName>
    </submittedName>
</protein>
<proteinExistence type="predicted"/>
<dbReference type="Proteomes" id="UP001500483">
    <property type="component" value="Unassembled WGS sequence"/>
</dbReference>
<keyword evidence="2" id="KW-1185">Reference proteome</keyword>